<protein>
    <submittedName>
        <fullName evidence="1">Uncharacterized protein</fullName>
    </submittedName>
</protein>
<dbReference type="OrthoDB" id="3781658at2"/>
<dbReference type="EMBL" id="JXSQ01000005">
    <property type="protein sequence ID" value="KIP52996.1"/>
    <property type="molecule type" value="Genomic_DNA"/>
</dbReference>
<comment type="caution">
    <text evidence="1">The sequence shown here is derived from an EMBL/GenBank/DDBJ whole genome shotgun (WGS) entry which is preliminary data.</text>
</comment>
<keyword evidence="2" id="KW-1185">Reference proteome</keyword>
<accession>A0A0D0HZK9</accession>
<name>A0A0D0HZK9_9MICO</name>
<evidence type="ECO:0000313" key="1">
    <source>
        <dbReference type="EMBL" id="KIP52996.1"/>
    </source>
</evidence>
<reference evidence="1 2" key="1">
    <citation type="submission" date="2015-01" db="EMBL/GenBank/DDBJ databases">
        <title>Draft genome sequence of Leucobacter komagatae strain VKM ST2845.</title>
        <authorList>
            <person name="Karlyshev A.V."/>
            <person name="Kudryashova E.B."/>
        </authorList>
    </citation>
    <scope>NUCLEOTIDE SEQUENCE [LARGE SCALE GENOMIC DNA]</scope>
    <source>
        <strain evidence="1 2">VKM ST2845</strain>
    </source>
</reference>
<dbReference type="RefSeq" id="WP_042543480.1">
    <property type="nucleotide sequence ID" value="NZ_JXSQ01000005.1"/>
</dbReference>
<gene>
    <name evidence="1" type="ORF">SD72_05705</name>
</gene>
<organism evidence="1 2">
    <name type="scientific">Leucobacter komagatae</name>
    <dbReference type="NCBI Taxonomy" id="55969"/>
    <lineage>
        <taxon>Bacteria</taxon>
        <taxon>Bacillati</taxon>
        <taxon>Actinomycetota</taxon>
        <taxon>Actinomycetes</taxon>
        <taxon>Micrococcales</taxon>
        <taxon>Microbacteriaceae</taxon>
        <taxon>Leucobacter</taxon>
    </lineage>
</organism>
<sequence length="256" mass="27115">MPTFNDPIHDAEEASQALRGLAHATRSFDDPADTYAVIGDLLGGARSLRQVLDQLARTHLTHQNRAFDDAGNPQVGAQTALDAADALHQAATLLDAVDTHLDAASQASGKIAWHPASAPEPAHRFVSVVFLQGEEADRVLDLIGADGADAAIDHLAGWDYGEETTQAALVNGYVYDTPPTGALDSTAEQGEYVLTYNKDLGHVSLLRSFSPEPEPAVSEIEAVGRDARITDRADAFANPFRSTAVAAVIQNRGLGL</sequence>
<proteinExistence type="predicted"/>
<evidence type="ECO:0000313" key="2">
    <source>
        <dbReference type="Proteomes" id="UP000032120"/>
    </source>
</evidence>
<dbReference type="Proteomes" id="UP000032120">
    <property type="component" value="Unassembled WGS sequence"/>
</dbReference>
<dbReference type="AlphaFoldDB" id="A0A0D0HZK9"/>